<dbReference type="AlphaFoldDB" id="A0A6V7QS58"/>
<dbReference type="EMBL" id="CAJEUB010000004">
    <property type="protein sequence ID" value="CAD1845711.1"/>
    <property type="molecule type" value="Genomic_DNA"/>
</dbReference>
<dbReference type="GO" id="GO:0016126">
    <property type="term" value="P:sterol biosynthetic process"/>
    <property type="evidence" value="ECO:0007669"/>
    <property type="project" value="TreeGrafter"/>
</dbReference>
<accession>A0A6V7QS58</accession>
<dbReference type="FunFam" id="1.10.3270.10:FF:000002">
    <property type="entry name" value="3-hydroxy-3-methylglutaryl coenzyme A reductase"/>
    <property type="match status" value="1"/>
</dbReference>
<dbReference type="InterPro" id="IPR023282">
    <property type="entry name" value="HMG_CoA_Rdtase_N"/>
</dbReference>
<dbReference type="PROSITE" id="PS50065">
    <property type="entry name" value="HMG_COA_REDUCTASE_4"/>
    <property type="match status" value="1"/>
</dbReference>
<feature type="region of interest" description="Disordered" evidence="1">
    <location>
        <begin position="52"/>
        <end position="92"/>
    </location>
</feature>
<dbReference type="GO" id="GO:0015936">
    <property type="term" value="P:coenzyme A metabolic process"/>
    <property type="evidence" value="ECO:0007669"/>
    <property type="project" value="InterPro"/>
</dbReference>
<evidence type="ECO:0000313" key="3">
    <source>
        <dbReference type="EMBL" id="CAD1845711.1"/>
    </source>
</evidence>
<keyword evidence="2" id="KW-0472">Membrane</keyword>
<protein>
    <submittedName>
        <fullName evidence="3">Uncharacterized protein</fullName>
    </submittedName>
</protein>
<name>A0A6V7QS58_ANACO</name>
<dbReference type="SUPFAM" id="SSF56542">
    <property type="entry name" value="Substrate-binding domain of HMG-CoA reductase"/>
    <property type="match status" value="1"/>
</dbReference>
<gene>
    <name evidence="3" type="ORF">CB5_LOCUS28922</name>
</gene>
<evidence type="ECO:0000256" key="2">
    <source>
        <dbReference type="SAM" id="Phobius"/>
    </source>
</evidence>
<feature type="transmembrane region" description="Helical" evidence="2">
    <location>
        <begin position="106"/>
        <end position="125"/>
    </location>
</feature>
<dbReference type="GO" id="GO:0004420">
    <property type="term" value="F:hydroxymethylglutaryl-CoA reductase (NADPH) activity"/>
    <property type="evidence" value="ECO:0007669"/>
    <property type="project" value="InterPro"/>
</dbReference>
<organism evidence="3">
    <name type="scientific">Ananas comosus var. bracteatus</name>
    <name type="common">red pineapple</name>
    <dbReference type="NCBI Taxonomy" id="296719"/>
    <lineage>
        <taxon>Eukaryota</taxon>
        <taxon>Viridiplantae</taxon>
        <taxon>Streptophyta</taxon>
        <taxon>Embryophyta</taxon>
        <taxon>Tracheophyta</taxon>
        <taxon>Spermatophyta</taxon>
        <taxon>Magnoliopsida</taxon>
        <taxon>Liliopsida</taxon>
        <taxon>Poales</taxon>
        <taxon>Bromeliaceae</taxon>
        <taxon>Bromelioideae</taxon>
        <taxon>Ananas</taxon>
    </lineage>
</organism>
<sequence>MLVAGESHCRINIAPNFSSPFVPRPSQKPKRLRLRRRRCGVRCGALPLSLLRSTPHGSSPEIPPWLRGEPSAGAGDLQEPPRRRRGATASAAADRVQASDALPLPIRHTNLLFSAIFAASLVYLMRRWREKIRSSTPLHVVGLAEIFAIFGLVASLIYLLSFFGIAFVQSIVSSNDEEDDFLLAPPSAPPQTPAAPAPCSLLVSSESAAAAAEKMPEEDEEIAASVVAGKTPSYLLETKLGDCRRAAGIRREALRRITGRGMEGLPLDGFDYGSILGQCCELPWGTCSSPWGSRGRWCSTGGSTISRWRRRRVASWRAPTGAARPSPSREAPTASSCATG</sequence>
<dbReference type="Gene3D" id="1.10.3270.10">
    <property type="entry name" value="HMGR, N-terminal domain"/>
    <property type="match status" value="1"/>
</dbReference>
<dbReference type="GO" id="GO:0008299">
    <property type="term" value="P:isoprenoid biosynthetic process"/>
    <property type="evidence" value="ECO:0007669"/>
    <property type="project" value="TreeGrafter"/>
</dbReference>
<dbReference type="InterPro" id="IPR002202">
    <property type="entry name" value="HMG_CoA_Rdtase"/>
</dbReference>
<dbReference type="PANTHER" id="PTHR10572:SF24">
    <property type="entry name" value="3-HYDROXY-3-METHYLGLUTARYL-COENZYME A REDUCTASE"/>
    <property type="match status" value="1"/>
</dbReference>
<feature type="transmembrane region" description="Helical" evidence="2">
    <location>
        <begin position="146"/>
        <end position="168"/>
    </location>
</feature>
<proteinExistence type="predicted"/>
<reference evidence="3" key="1">
    <citation type="submission" date="2020-07" db="EMBL/GenBank/DDBJ databases">
        <authorList>
            <person name="Lin J."/>
        </authorList>
    </citation>
    <scope>NUCLEOTIDE SEQUENCE</scope>
</reference>
<dbReference type="GO" id="GO:0005789">
    <property type="term" value="C:endoplasmic reticulum membrane"/>
    <property type="evidence" value="ECO:0007669"/>
    <property type="project" value="TreeGrafter"/>
</dbReference>
<evidence type="ECO:0000256" key="1">
    <source>
        <dbReference type="SAM" id="MobiDB-lite"/>
    </source>
</evidence>
<dbReference type="PANTHER" id="PTHR10572">
    <property type="entry name" value="3-HYDROXY-3-METHYLGLUTARYL-COENZYME A REDUCTASE"/>
    <property type="match status" value="1"/>
</dbReference>
<keyword evidence="2" id="KW-1133">Transmembrane helix</keyword>
<dbReference type="InterPro" id="IPR009029">
    <property type="entry name" value="HMG_CoA_Rdtase_sub-bd_dom_sf"/>
</dbReference>
<feature type="region of interest" description="Disordered" evidence="1">
    <location>
        <begin position="316"/>
        <end position="340"/>
    </location>
</feature>
<dbReference type="GO" id="GO:0005778">
    <property type="term" value="C:peroxisomal membrane"/>
    <property type="evidence" value="ECO:0007669"/>
    <property type="project" value="TreeGrafter"/>
</dbReference>
<keyword evidence="2" id="KW-0812">Transmembrane</keyword>